<dbReference type="InterPro" id="IPR017476">
    <property type="entry name" value="UDP-Glc/GDP-Man"/>
</dbReference>
<evidence type="ECO:0000259" key="5">
    <source>
        <dbReference type="SMART" id="SM00984"/>
    </source>
</evidence>
<dbReference type="AlphaFoldDB" id="A0A0T5ZY39"/>
<evidence type="ECO:0000256" key="3">
    <source>
        <dbReference type="ARBA" id="ARBA00023027"/>
    </source>
</evidence>
<evidence type="ECO:0000256" key="4">
    <source>
        <dbReference type="PIRNR" id="PIRNR000124"/>
    </source>
</evidence>
<dbReference type="Pfam" id="PF00984">
    <property type="entry name" value="UDPG_MGDP_dh"/>
    <property type="match status" value="1"/>
</dbReference>
<dbReference type="InterPro" id="IPR036291">
    <property type="entry name" value="NAD(P)-bd_dom_sf"/>
</dbReference>
<accession>A0A0T5ZY39</accession>
<name>A0A0T5ZY39_UNCKA</name>
<dbReference type="Proteomes" id="UP000051297">
    <property type="component" value="Unassembled WGS sequence"/>
</dbReference>
<dbReference type="PIRSF" id="PIRSF500136">
    <property type="entry name" value="UDP_ManNAc_DH"/>
    <property type="match status" value="1"/>
</dbReference>
<dbReference type="InterPro" id="IPR008927">
    <property type="entry name" value="6-PGluconate_DH-like_C_sf"/>
</dbReference>
<gene>
    <name evidence="6" type="ORF">XU08_C0001G0004</name>
</gene>
<comment type="caution">
    <text evidence="6">The sequence shown here is derived from an EMBL/GenBank/DDBJ whole genome shotgun (WGS) entry which is preliminary data.</text>
</comment>
<dbReference type="Pfam" id="PF03721">
    <property type="entry name" value="UDPG_MGDP_dh_N"/>
    <property type="match status" value="1"/>
</dbReference>
<evidence type="ECO:0000313" key="6">
    <source>
        <dbReference type="EMBL" id="KRT67598.1"/>
    </source>
</evidence>
<dbReference type="PATRIC" id="fig|1576480.3.peg.4"/>
<reference evidence="6 7" key="1">
    <citation type="submission" date="2015-05" db="EMBL/GenBank/DDBJ databases">
        <title>Critical biogeochemical functions in the subsurface are associated with bacteria from new phyla and little studied lineages.</title>
        <authorList>
            <person name="Hug L.A."/>
            <person name="Thomas B.C."/>
            <person name="Sharon I."/>
            <person name="Brown C.T."/>
            <person name="Sharma R."/>
            <person name="Hettich R.L."/>
            <person name="Wilkins M.J."/>
            <person name="Williams K.H."/>
            <person name="Singh A."/>
            <person name="Banfield J.F."/>
        </authorList>
    </citation>
    <scope>NUCLEOTIDE SEQUENCE [LARGE SCALE GENOMIC DNA]</scope>
    <source>
        <strain evidence="6">CSP1-7</strain>
    </source>
</reference>
<dbReference type="GO" id="GO:0016628">
    <property type="term" value="F:oxidoreductase activity, acting on the CH-CH group of donors, NAD or NADP as acceptor"/>
    <property type="evidence" value="ECO:0007669"/>
    <property type="project" value="InterPro"/>
</dbReference>
<sequence length="439" mass="48017">MENLKELIQKRKAKVAVVGLGYVGTPVAALFADAGFDVLGLDIQEEKIKKINQGINPIEGKEPGLTELVEKVVKSGKLLASSDYTKLKEIDLVTVSVETPVDDETKVPKYVALRSAIESIGKNMKRGAVVIVESTIAPRTMADIVRPILEESSGMKLNEGFFLANCPERVMPGKLLHNIRGCDRVIGAFSEESGEVVREFYTHIVQAHLDVTDPLTAEIVKTAENTYRDVQIAFANELALVCEALGANFWKVRELVNKSPERNVHYAGAGVGGHCIPKDSWLLIAPLKGKLETKIIPDARYINDSMPLHVAELLRNGLTESGKKLEGSEIAVLGYAYLPNSDDTRNSPSISLVTELQKIGAKVRIHDPYVEEYRGDLGKVVAGAEAVVVMVAHEDYLELDWEKIRKSMKGNLLVDGRNVLDKEKATSSGFVYKAVGVGD</sequence>
<comment type="similarity">
    <text evidence="1 4">Belongs to the UDP-glucose/GDP-mannose dehydrogenase family.</text>
</comment>
<dbReference type="PANTHER" id="PTHR43491:SF2">
    <property type="entry name" value="UDP-N-ACETYL-D-MANNOSAMINE DEHYDROGENASE"/>
    <property type="match status" value="1"/>
</dbReference>
<dbReference type="NCBIfam" id="TIGR03026">
    <property type="entry name" value="NDP-sugDHase"/>
    <property type="match status" value="1"/>
</dbReference>
<dbReference type="InterPro" id="IPR014027">
    <property type="entry name" value="UDP-Glc/GDP-Man_DH_C"/>
</dbReference>
<evidence type="ECO:0000256" key="2">
    <source>
        <dbReference type="ARBA" id="ARBA00023002"/>
    </source>
</evidence>
<dbReference type="SUPFAM" id="SSF52413">
    <property type="entry name" value="UDP-glucose/GDP-mannose dehydrogenase C-terminal domain"/>
    <property type="match status" value="1"/>
</dbReference>
<dbReference type="SUPFAM" id="SSF48179">
    <property type="entry name" value="6-phosphogluconate dehydrogenase C-terminal domain-like"/>
    <property type="match status" value="1"/>
</dbReference>
<dbReference type="InterPro" id="IPR036220">
    <property type="entry name" value="UDP-Glc/GDP-Man_DH_C_sf"/>
</dbReference>
<dbReference type="EMBL" id="LDXK01000001">
    <property type="protein sequence ID" value="KRT67598.1"/>
    <property type="molecule type" value="Genomic_DNA"/>
</dbReference>
<dbReference type="InterPro" id="IPR014026">
    <property type="entry name" value="UDP-Glc/GDP-Man_DH_dimer"/>
</dbReference>
<evidence type="ECO:0000256" key="1">
    <source>
        <dbReference type="ARBA" id="ARBA00006601"/>
    </source>
</evidence>
<dbReference type="SMART" id="SM00984">
    <property type="entry name" value="UDPG_MGDP_dh_C"/>
    <property type="match status" value="1"/>
</dbReference>
<dbReference type="GO" id="GO:0000271">
    <property type="term" value="P:polysaccharide biosynthetic process"/>
    <property type="evidence" value="ECO:0007669"/>
    <property type="project" value="InterPro"/>
</dbReference>
<dbReference type="InterPro" id="IPR001732">
    <property type="entry name" value="UDP-Glc/GDP-Man_DH_N"/>
</dbReference>
<dbReference type="PANTHER" id="PTHR43491">
    <property type="entry name" value="UDP-N-ACETYL-D-MANNOSAMINE DEHYDROGENASE"/>
    <property type="match status" value="1"/>
</dbReference>
<proteinExistence type="inferred from homology"/>
<dbReference type="SUPFAM" id="SSF51735">
    <property type="entry name" value="NAD(P)-binding Rossmann-fold domains"/>
    <property type="match status" value="1"/>
</dbReference>
<dbReference type="STRING" id="1576480.XU08_C0001G0004"/>
<dbReference type="PIRSF" id="PIRSF000124">
    <property type="entry name" value="UDPglc_GDPman_dh"/>
    <property type="match status" value="1"/>
</dbReference>
<dbReference type="GO" id="GO:0051287">
    <property type="term" value="F:NAD binding"/>
    <property type="evidence" value="ECO:0007669"/>
    <property type="project" value="InterPro"/>
</dbReference>
<dbReference type="Gene3D" id="3.40.50.720">
    <property type="entry name" value="NAD(P)-binding Rossmann-like Domain"/>
    <property type="match status" value="2"/>
</dbReference>
<protein>
    <submittedName>
        <fullName evidence="6">Nucleotide sugar dehydrogenase</fullName>
    </submittedName>
</protein>
<keyword evidence="2" id="KW-0560">Oxidoreductase</keyword>
<organism evidence="6 7">
    <name type="scientific">candidate division WWE3 bacterium CSP1-7</name>
    <dbReference type="NCBI Taxonomy" id="1576480"/>
    <lineage>
        <taxon>Bacteria</taxon>
        <taxon>Katanobacteria</taxon>
    </lineage>
</organism>
<dbReference type="GO" id="GO:0016616">
    <property type="term" value="F:oxidoreductase activity, acting on the CH-OH group of donors, NAD or NADP as acceptor"/>
    <property type="evidence" value="ECO:0007669"/>
    <property type="project" value="InterPro"/>
</dbReference>
<dbReference type="InterPro" id="IPR028359">
    <property type="entry name" value="UDP_ManNAc/GlcNAc_DH"/>
</dbReference>
<dbReference type="Pfam" id="PF03720">
    <property type="entry name" value="UDPG_MGDP_dh_C"/>
    <property type="match status" value="1"/>
</dbReference>
<keyword evidence="3" id="KW-0520">NAD</keyword>
<evidence type="ECO:0000313" key="7">
    <source>
        <dbReference type="Proteomes" id="UP000051297"/>
    </source>
</evidence>
<feature type="domain" description="UDP-glucose/GDP-mannose dehydrogenase C-terminal" evidence="5">
    <location>
        <begin position="331"/>
        <end position="422"/>
    </location>
</feature>